<evidence type="ECO:0000256" key="5">
    <source>
        <dbReference type="ARBA" id="ARBA00022553"/>
    </source>
</evidence>
<dbReference type="SMART" id="SM00060">
    <property type="entry name" value="FN3"/>
    <property type="match status" value="1"/>
</dbReference>
<dbReference type="PROSITE" id="PS50853">
    <property type="entry name" value="FN3"/>
    <property type="match status" value="1"/>
</dbReference>
<feature type="domain" description="Ig-like" evidence="10">
    <location>
        <begin position="110"/>
        <end position="193"/>
    </location>
</feature>
<dbReference type="InterPro" id="IPR052385">
    <property type="entry name" value="Obscurin/Obscurin-like_Reg"/>
</dbReference>
<evidence type="ECO:0000259" key="10">
    <source>
        <dbReference type="PROSITE" id="PS50835"/>
    </source>
</evidence>
<feature type="domain" description="Ig-like" evidence="10">
    <location>
        <begin position="1226"/>
        <end position="1405"/>
    </location>
</feature>
<feature type="domain" description="Ig-like" evidence="10">
    <location>
        <begin position="10"/>
        <end position="96"/>
    </location>
</feature>
<dbReference type="InterPro" id="IPR007110">
    <property type="entry name" value="Ig-like_dom"/>
</dbReference>
<dbReference type="PANTHER" id="PTHR35971">
    <property type="entry name" value="SI:DKEY-31G6.6"/>
    <property type="match status" value="1"/>
</dbReference>
<keyword evidence="13" id="KW-1185">Reference proteome</keyword>
<feature type="domain" description="Fibronectin type-III" evidence="11">
    <location>
        <begin position="484"/>
        <end position="580"/>
    </location>
</feature>
<evidence type="ECO:0000256" key="2">
    <source>
        <dbReference type="ARBA" id="ARBA00004496"/>
    </source>
</evidence>
<name>A0A673XYK4_SALTR</name>
<feature type="domain" description="Ig-like" evidence="10">
    <location>
        <begin position="908"/>
        <end position="948"/>
    </location>
</feature>
<dbReference type="SUPFAM" id="SSF48726">
    <property type="entry name" value="Immunoglobulin"/>
    <property type="match status" value="15"/>
</dbReference>
<dbReference type="FunFam" id="2.60.40.10:FF:000032">
    <property type="entry name" value="palladin isoform X1"/>
    <property type="match status" value="2"/>
</dbReference>
<evidence type="ECO:0000259" key="11">
    <source>
        <dbReference type="PROSITE" id="PS50853"/>
    </source>
</evidence>
<dbReference type="PROSITE" id="PS50835">
    <property type="entry name" value="IG_LIKE"/>
    <property type="match status" value="13"/>
</dbReference>
<evidence type="ECO:0000256" key="3">
    <source>
        <dbReference type="ARBA" id="ARBA00006692"/>
    </source>
</evidence>
<evidence type="ECO:0000256" key="4">
    <source>
        <dbReference type="ARBA" id="ARBA00022490"/>
    </source>
</evidence>
<dbReference type="Pfam" id="PF07679">
    <property type="entry name" value="I-set"/>
    <property type="match status" value="13"/>
</dbReference>
<dbReference type="PANTHER" id="PTHR35971:SF4">
    <property type="entry name" value="OBSCURIN"/>
    <property type="match status" value="1"/>
</dbReference>
<dbReference type="Proteomes" id="UP000472277">
    <property type="component" value="Chromosome 21"/>
</dbReference>
<dbReference type="Ensembl" id="ENSSTUT00000028604.1">
    <property type="protein sequence ID" value="ENSSTUP00000027320.1"/>
    <property type="gene ID" value="ENSSTUG00000011809.1"/>
</dbReference>
<dbReference type="InterPro" id="IPR036116">
    <property type="entry name" value="FN3_sf"/>
</dbReference>
<evidence type="ECO:0000256" key="7">
    <source>
        <dbReference type="ARBA" id="ARBA00023157"/>
    </source>
</evidence>
<keyword evidence="7" id="KW-1015">Disulfide bond</keyword>
<keyword evidence="4" id="KW-0963">Cytoplasm</keyword>
<evidence type="ECO:0000313" key="13">
    <source>
        <dbReference type="Proteomes" id="UP000472277"/>
    </source>
</evidence>
<dbReference type="CDD" id="cd00096">
    <property type="entry name" value="Ig"/>
    <property type="match status" value="2"/>
</dbReference>
<dbReference type="InterPro" id="IPR003598">
    <property type="entry name" value="Ig_sub2"/>
</dbReference>
<dbReference type="SMART" id="SM00406">
    <property type="entry name" value="IGv"/>
    <property type="match status" value="7"/>
</dbReference>
<reference evidence="12" key="2">
    <citation type="submission" date="2025-09" db="UniProtKB">
        <authorList>
            <consortium name="Ensembl"/>
        </authorList>
    </citation>
    <scope>IDENTIFICATION</scope>
</reference>
<protein>
    <submittedName>
        <fullName evidence="12">Obscurin, cytoskeletal calmodulin and titin-interacting RhoGEF b</fullName>
    </submittedName>
</protein>
<comment type="similarity">
    <text evidence="3">Belongs to the protein kinase superfamily. CAMK Ser/Thr protein kinase family.</text>
</comment>
<dbReference type="FunFam" id="2.60.40.10:FF:000214">
    <property type="entry name" value="titin isoform X1"/>
    <property type="match status" value="2"/>
</dbReference>
<feature type="domain" description="Ig-like" evidence="10">
    <location>
        <begin position="741"/>
        <end position="814"/>
    </location>
</feature>
<dbReference type="Gene3D" id="2.60.40.10">
    <property type="entry name" value="Immunoglobulins"/>
    <property type="match status" value="17"/>
</dbReference>
<dbReference type="FunFam" id="2.60.40.10:FF:001066">
    <property type="entry name" value="Obscurin-like protein 1 isoform 3"/>
    <property type="match status" value="1"/>
</dbReference>
<keyword evidence="6" id="KW-0677">Repeat</keyword>
<feature type="domain" description="Ig-like" evidence="10">
    <location>
        <begin position="651"/>
        <end position="733"/>
    </location>
</feature>
<dbReference type="GO" id="GO:0005737">
    <property type="term" value="C:cytoplasm"/>
    <property type="evidence" value="ECO:0007669"/>
    <property type="project" value="UniProtKB-SubCell"/>
</dbReference>
<evidence type="ECO:0000256" key="9">
    <source>
        <dbReference type="ARBA" id="ARBA00023319"/>
    </source>
</evidence>
<feature type="domain" description="Ig-like" evidence="10">
    <location>
        <begin position="1143"/>
        <end position="1222"/>
    </location>
</feature>
<dbReference type="CDD" id="cd00063">
    <property type="entry name" value="FN3"/>
    <property type="match status" value="1"/>
</dbReference>
<dbReference type="Pfam" id="PF00041">
    <property type="entry name" value="fn3"/>
    <property type="match status" value="1"/>
</dbReference>
<dbReference type="InterPro" id="IPR003961">
    <property type="entry name" value="FN3_dom"/>
</dbReference>
<feature type="domain" description="Ig-like" evidence="10">
    <location>
        <begin position="817"/>
        <end position="896"/>
    </location>
</feature>
<dbReference type="FunFam" id="2.60.40.10:FF:000050">
    <property type="entry name" value="Titin isoform B"/>
    <property type="match status" value="2"/>
</dbReference>
<feature type="domain" description="Ig-like" evidence="10">
    <location>
        <begin position="1599"/>
        <end position="1673"/>
    </location>
</feature>
<proteinExistence type="inferred from homology"/>
<keyword evidence="5" id="KW-0597">Phosphoprotein</keyword>
<keyword evidence="9" id="KW-0393">Immunoglobulin domain</keyword>
<dbReference type="InterPro" id="IPR013783">
    <property type="entry name" value="Ig-like_fold"/>
</dbReference>
<feature type="domain" description="Ig-like" evidence="10">
    <location>
        <begin position="1499"/>
        <end position="1535"/>
    </location>
</feature>
<feature type="domain" description="Ig-like" evidence="10">
    <location>
        <begin position="301"/>
        <end position="384"/>
    </location>
</feature>
<organism evidence="12 13">
    <name type="scientific">Salmo trutta</name>
    <name type="common">Brown trout</name>
    <dbReference type="NCBI Taxonomy" id="8032"/>
    <lineage>
        <taxon>Eukaryota</taxon>
        <taxon>Metazoa</taxon>
        <taxon>Chordata</taxon>
        <taxon>Craniata</taxon>
        <taxon>Vertebrata</taxon>
        <taxon>Euteleostomi</taxon>
        <taxon>Actinopterygii</taxon>
        <taxon>Neopterygii</taxon>
        <taxon>Teleostei</taxon>
        <taxon>Protacanthopterygii</taxon>
        <taxon>Salmoniformes</taxon>
        <taxon>Salmonidae</taxon>
        <taxon>Salmoninae</taxon>
        <taxon>Salmo</taxon>
    </lineage>
</organism>
<dbReference type="OMA" id="GRMTWHK"/>
<dbReference type="GeneTree" id="ENSGT00940000154756"/>
<evidence type="ECO:0000256" key="8">
    <source>
        <dbReference type="ARBA" id="ARBA00023242"/>
    </source>
</evidence>
<dbReference type="InterPro" id="IPR013106">
    <property type="entry name" value="Ig_V-set"/>
</dbReference>
<keyword evidence="8" id="KW-0539">Nucleus</keyword>
<dbReference type="SMART" id="SM00408">
    <property type="entry name" value="IGc2"/>
    <property type="match status" value="12"/>
</dbReference>
<evidence type="ECO:0000313" key="12">
    <source>
        <dbReference type="Ensembl" id="ENSSTUP00000027320.1"/>
    </source>
</evidence>
<comment type="subcellular location">
    <subcellularLocation>
        <location evidence="2">Cytoplasm</location>
    </subcellularLocation>
    <subcellularLocation>
        <location evidence="1">Nucleus</location>
    </subcellularLocation>
</comment>
<dbReference type="SUPFAM" id="SSF49265">
    <property type="entry name" value="Fibronectin type III"/>
    <property type="match status" value="1"/>
</dbReference>
<dbReference type="GO" id="GO:0005634">
    <property type="term" value="C:nucleus"/>
    <property type="evidence" value="ECO:0007669"/>
    <property type="project" value="UniProtKB-SubCell"/>
</dbReference>
<dbReference type="FunFam" id="2.60.40.10:FF:000502">
    <property type="entry name" value="obscurin-like protein 1 isoform X2"/>
    <property type="match status" value="1"/>
</dbReference>
<dbReference type="SMART" id="SM00409">
    <property type="entry name" value="IG"/>
    <property type="match status" value="16"/>
</dbReference>
<dbReference type="InParanoid" id="A0A673XYK4"/>
<dbReference type="FunFam" id="2.60.40.10:FF:001084">
    <property type="entry name" value="obscurin-like isoform X3"/>
    <property type="match status" value="1"/>
</dbReference>
<evidence type="ECO:0000256" key="1">
    <source>
        <dbReference type="ARBA" id="ARBA00004123"/>
    </source>
</evidence>
<dbReference type="InterPro" id="IPR013098">
    <property type="entry name" value="Ig_I-set"/>
</dbReference>
<dbReference type="InterPro" id="IPR003599">
    <property type="entry name" value="Ig_sub"/>
</dbReference>
<sequence length="1699" mass="189384">MDQNLFGGAPRFLTRPKAFAVCVGKDATLSCTIVGNPTPLITWEKEKLRLTSGGRFKMVDDGDVYRLTIYDLTLEDSGQYMCRAKNNVGEAYACVTLHVGLPQEMVERAPVFMVKPTSARVGLGGDVVFHCRVAAYPEPKFDWEKDGRYLAETNRIKVTSDSDSSSLRIQSVRSLDSGTYTCRAQNSVGHGLSLLGLDHSSAALVSHLPKGVFTRTCTVTEGKHAKLSCFVTGHPKPHIIWRKDGGNIGEGRRQIMYEDQAENFILKILYCKQRDNGLYTCNASNMAGHTYSAVLVIVKEPKVPFRRKLQDVEVQEKMTATLLCEVPISTTQASWFMEETRLEDCSKYRMEEEGTMRRLTIHNVTTNDDAVYICEMKEGSRTVAELTVLGNITKKLPRRTVVPVSDTVIFCVELEHPCSDAYWTRNAERLKPDTRILIACTLRQYTLTISHCQADDSGEVAFMAGDCKTSTRFSVTGEKHPPDPPIDVVVRNKTDSSITLHWSPPDSDRPVPIKGYIVERRKVGAQTWQRCNGMEISPFTEITIQNFTEEASYQFRISAVNNYGQSQYLEVPGTFYLEPSAEVKTGLMNSTAISGEEASLSVDLSAVCSGFWSINGRLLRSGVVIEDQRTTICSTQKERFLILLCHSMTVPSEVQQAAFTNKDSVQKEVRATLSQKATLSCEVSDTKTEVKWYKDGKQIIASKTVSMETKGKSRLLVIDKMEKKDAGEYTCEARAEKLVAGVVVHVPREVKAILSQKATLSCDVSDTKTEVKWYKDGKLLTSSKTVSMETKGKTRQLVIEKVEKKDAGQYTCEVGAEKLAAFTNKDSVQKEVKAALSQKATLSCEVSDTKTEVKWYKDGKLLTSSKTVSMETKGKTRQLVIEKVEKKDAGQYTCEVGAEKLAALCPIPPVFVQSRDMVPVLIATLSQKATLSCELLDTKTEVKWYKDGNVMFLVLSCTSIIVPSETQAAFTNKDSVQKEVRATLSQKATLSCEVSDTKTEVKWYKDGKLLTSSKTVSMETKGKTRQLVIEKVEKKDAGHYTCEVGAEKLAFKIQVTGMGRFQSWLSVDVFLKVLEAGWLSMYCVCVLHFSMETKGKTRQLVIEKVEKKDAGQYTCEVGAEKLVYEIQVTGMMSLTHSTVFVIPSTIITTVQASEKIVLTTELTSESASVKWFRDGVELKEGTKYEMKREGHSRTLIVKSTEVKDSGTYSCHTDDDKLEFKVQVKPPRLVNLTSKLSSIAAVEGKDVVFKCSVTPADVKVKWFRNNVPITSGPKYKIEHRATSHSLTITSVSQEDAGEISMAAEGKTCSATLQVQRKNQPLFALTLTLQNVTTVEDQKGVKLEVELSRPSKEVRWMKNSVVLQPGDNMDIRVDGAKQTLVFKSVTTADRGYYSCETLDDKTQAKLTVDVQKIEVVKGLLAEVKANEKETVTLEVELSQADVEGSWTKSGAKLKAGSNCRITALGKKHALTLSQLKMEDAGTIVFQAEGVKSSGKLIVAEPAAMISRPMKDVKAPEKEKATLECEVSRTNAEVKWFKVRKHILVVNHRTRTSSHAKRESVQCQQFTLHNCVYKVNFYMLLWYCLVWLPCIDTVVIVTVELPVQFVKKLRDKLAMHTHRGFLQCQMSRASAKVKWYKNKKEIKSSKKHEISSKSIYRKLTINDVGADDEDNYTCNAIDDKTSCKLVVEGNGMKIRTSSIVNF</sequence>
<feature type="domain" description="Ig-like" evidence="10">
    <location>
        <begin position="963"/>
        <end position="1056"/>
    </location>
</feature>
<dbReference type="FunFam" id="2.60.40.10:FF:000211">
    <property type="entry name" value="Obscurin-like protein 1"/>
    <property type="match status" value="1"/>
</dbReference>
<feature type="domain" description="Ig-like" evidence="10">
    <location>
        <begin position="209"/>
        <end position="296"/>
    </location>
</feature>
<dbReference type="InterPro" id="IPR036179">
    <property type="entry name" value="Ig-like_dom_sf"/>
</dbReference>
<accession>A0A673XYK4</accession>
<reference evidence="12" key="1">
    <citation type="submission" date="2025-08" db="UniProtKB">
        <authorList>
            <consortium name="Ensembl"/>
        </authorList>
    </citation>
    <scope>IDENTIFICATION</scope>
</reference>
<evidence type="ECO:0000256" key="6">
    <source>
        <dbReference type="ARBA" id="ARBA00022737"/>
    </source>
</evidence>